<keyword evidence="13" id="KW-0131">Cell cycle</keyword>
<dbReference type="GO" id="GO:0071555">
    <property type="term" value="P:cell wall organization"/>
    <property type="evidence" value="ECO:0007669"/>
    <property type="project" value="UniProtKB-KW"/>
</dbReference>
<dbReference type="EMBL" id="UOFP01000191">
    <property type="protein sequence ID" value="VAW87609.1"/>
    <property type="molecule type" value="Genomic_DNA"/>
</dbReference>
<dbReference type="PANTHER" id="PTHR30627:SF1">
    <property type="entry name" value="PEPTIDOGLYCAN D,D-TRANSPEPTIDASE FTSI"/>
    <property type="match status" value="1"/>
</dbReference>
<dbReference type="InterPro" id="IPR036138">
    <property type="entry name" value="PBP_dimer_sf"/>
</dbReference>
<name>A0A3B0ZNA4_9ZZZZ</name>
<keyword evidence="8" id="KW-0133">Cell shape</keyword>
<evidence type="ECO:0000256" key="5">
    <source>
        <dbReference type="ARBA" id="ARBA00022670"/>
    </source>
</evidence>
<keyword evidence="9" id="KW-0573">Peptidoglycan synthesis</keyword>
<keyword evidence="14" id="KW-0961">Cell wall biogenesis/degradation</keyword>
<dbReference type="GO" id="GO:0006508">
    <property type="term" value="P:proteolysis"/>
    <property type="evidence" value="ECO:0007669"/>
    <property type="project" value="UniProtKB-KW"/>
</dbReference>
<evidence type="ECO:0000259" key="15">
    <source>
        <dbReference type="Pfam" id="PF00905"/>
    </source>
</evidence>
<dbReference type="Pfam" id="PF03717">
    <property type="entry name" value="PBP_dimer"/>
    <property type="match status" value="1"/>
</dbReference>
<dbReference type="GO" id="GO:0008955">
    <property type="term" value="F:peptidoglycan glycosyltransferase activity"/>
    <property type="evidence" value="ECO:0007669"/>
    <property type="project" value="InterPro"/>
</dbReference>
<dbReference type="GO" id="GO:0005886">
    <property type="term" value="C:plasma membrane"/>
    <property type="evidence" value="ECO:0007669"/>
    <property type="project" value="InterPro"/>
</dbReference>
<evidence type="ECO:0000256" key="10">
    <source>
        <dbReference type="ARBA" id="ARBA00022989"/>
    </source>
</evidence>
<dbReference type="InterPro" id="IPR005311">
    <property type="entry name" value="PBP_dimer"/>
</dbReference>
<dbReference type="GO" id="GO:0008233">
    <property type="term" value="F:peptidase activity"/>
    <property type="evidence" value="ECO:0007669"/>
    <property type="project" value="UniProtKB-KW"/>
</dbReference>
<keyword evidence="6" id="KW-0812">Transmembrane</keyword>
<keyword evidence="10" id="KW-1133">Transmembrane helix</keyword>
<keyword evidence="3" id="KW-0997">Cell inner membrane</keyword>
<evidence type="ECO:0000259" key="16">
    <source>
        <dbReference type="Pfam" id="PF03717"/>
    </source>
</evidence>
<reference evidence="17" key="1">
    <citation type="submission" date="2018-06" db="EMBL/GenBank/DDBJ databases">
        <authorList>
            <person name="Zhirakovskaya E."/>
        </authorList>
    </citation>
    <scope>NUCLEOTIDE SEQUENCE</scope>
</reference>
<evidence type="ECO:0000256" key="7">
    <source>
        <dbReference type="ARBA" id="ARBA00022801"/>
    </source>
</evidence>
<dbReference type="GO" id="GO:0008360">
    <property type="term" value="P:regulation of cell shape"/>
    <property type="evidence" value="ECO:0007669"/>
    <property type="project" value="UniProtKB-KW"/>
</dbReference>
<dbReference type="SUPFAM" id="SSF56601">
    <property type="entry name" value="beta-lactamase/transpeptidase-like"/>
    <property type="match status" value="1"/>
</dbReference>
<dbReference type="Gene3D" id="1.10.150.770">
    <property type="match status" value="1"/>
</dbReference>
<evidence type="ECO:0000256" key="11">
    <source>
        <dbReference type="ARBA" id="ARBA00023136"/>
    </source>
</evidence>
<dbReference type="InterPro" id="IPR012338">
    <property type="entry name" value="Beta-lactam/transpept-like"/>
</dbReference>
<accession>A0A3B0ZNA4</accession>
<evidence type="ECO:0000256" key="12">
    <source>
        <dbReference type="ARBA" id="ARBA00023210"/>
    </source>
</evidence>
<organism evidence="17">
    <name type="scientific">hydrothermal vent metagenome</name>
    <dbReference type="NCBI Taxonomy" id="652676"/>
    <lineage>
        <taxon>unclassified sequences</taxon>
        <taxon>metagenomes</taxon>
        <taxon>ecological metagenomes</taxon>
    </lineage>
</organism>
<evidence type="ECO:0000256" key="1">
    <source>
        <dbReference type="ARBA" id="ARBA00004370"/>
    </source>
</evidence>
<dbReference type="Gene3D" id="3.30.450.330">
    <property type="match status" value="1"/>
</dbReference>
<evidence type="ECO:0000256" key="9">
    <source>
        <dbReference type="ARBA" id="ARBA00022984"/>
    </source>
</evidence>
<dbReference type="InterPro" id="IPR037532">
    <property type="entry name" value="FtsI_transpept"/>
</dbReference>
<dbReference type="GO" id="GO:0000917">
    <property type="term" value="P:division septum assembly"/>
    <property type="evidence" value="ECO:0007669"/>
    <property type="project" value="UniProtKB-KW"/>
</dbReference>
<dbReference type="Gene3D" id="3.90.1310.10">
    <property type="entry name" value="Penicillin-binding protein 2a (Domain 2)"/>
    <property type="match status" value="1"/>
</dbReference>
<dbReference type="HAMAP" id="MF_02080">
    <property type="entry name" value="FtsI_transpept"/>
    <property type="match status" value="1"/>
</dbReference>
<dbReference type="SUPFAM" id="SSF56519">
    <property type="entry name" value="Penicillin binding protein dimerisation domain"/>
    <property type="match status" value="1"/>
</dbReference>
<dbReference type="Gene3D" id="3.40.710.10">
    <property type="entry name" value="DD-peptidase/beta-lactamase superfamily"/>
    <property type="match status" value="1"/>
</dbReference>
<keyword evidence="17" id="KW-0808">Transferase</keyword>
<evidence type="ECO:0000256" key="6">
    <source>
        <dbReference type="ARBA" id="ARBA00022692"/>
    </source>
</evidence>
<dbReference type="PANTHER" id="PTHR30627">
    <property type="entry name" value="PEPTIDOGLYCAN D,D-TRANSPEPTIDASE"/>
    <property type="match status" value="1"/>
</dbReference>
<dbReference type="Pfam" id="PF00905">
    <property type="entry name" value="Transpeptidase"/>
    <property type="match status" value="1"/>
</dbReference>
<dbReference type="InterPro" id="IPR050515">
    <property type="entry name" value="Beta-lactam/transpept"/>
</dbReference>
<protein>
    <submittedName>
        <fullName evidence="17">Cell division protein FtsI [Peptidoglycan synthetase]</fullName>
        <ecNumber evidence="17">2.4.1.129</ecNumber>
    </submittedName>
</protein>
<dbReference type="GO" id="GO:0009252">
    <property type="term" value="P:peptidoglycan biosynthetic process"/>
    <property type="evidence" value="ECO:0007669"/>
    <property type="project" value="UniProtKB-KW"/>
</dbReference>
<feature type="domain" description="Penicillin-binding protein dimerisation" evidence="16">
    <location>
        <begin position="57"/>
        <end position="202"/>
    </location>
</feature>
<evidence type="ECO:0000256" key="13">
    <source>
        <dbReference type="ARBA" id="ARBA00023306"/>
    </source>
</evidence>
<evidence type="ECO:0000256" key="3">
    <source>
        <dbReference type="ARBA" id="ARBA00022519"/>
    </source>
</evidence>
<evidence type="ECO:0000256" key="8">
    <source>
        <dbReference type="ARBA" id="ARBA00022960"/>
    </source>
</evidence>
<evidence type="ECO:0000313" key="17">
    <source>
        <dbReference type="EMBL" id="VAW87609.1"/>
    </source>
</evidence>
<dbReference type="EC" id="2.4.1.129" evidence="17"/>
<keyword evidence="7" id="KW-0378">Hydrolase</keyword>
<comment type="subcellular location">
    <subcellularLocation>
        <location evidence="1">Membrane</location>
    </subcellularLocation>
</comment>
<dbReference type="AlphaFoldDB" id="A0A3B0ZNA4"/>
<sequence length="565" mass="61950">MTDQEHQDNYPLRQGFALLLLGSVMVLLLIRGGYLHVVEGDFLQEEGDARYLRNIEVEATRGMIVDRHGEPLAISTPVDSVWVNPQKFSKDRADWQALAQLLTVDVDKALEGRMGRGFVYLRRQVDPDLGKRVMALEIAGVHLQREYKRYYPTGEVSAHLVGFTNVDDQGQEGMELAYDEWLRGESGEKQVIRDLHGRVVEDVKSIRPPAPGKQLALTIDKRLQYLAYRELKAAIQRHDALAGSAVLMDARSGEVLALVNQPAFNPNNRAELRGNLYRNRAITDLVEPGSLLKPFTVAAALESGAVNRDVTIDTRPGYLPVGTHTVKDFRNYGVVDLTTLIQKSSNVGAAKLALAMEQEALWQVLSDVGFGELPGTGFPGERSGRLPHYSDWNEAQRVTLSYGYGLSASPLQIAQSYMVLANDGELVRARFVRQEGQSTQERRVVFSADVARQVRTMMESVVAVGGTGQKGAVAGYRVAAKTGTVRKVGRDGYMEDRYLALYAGLAPASDPRLVMVVIVDEPRGDEYYGGAVAAPVFSAVMAGALRLLNITPDNIATRGSAAGSH</sequence>
<keyword evidence="2" id="KW-1003">Cell membrane</keyword>
<keyword evidence="11" id="KW-0472">Membrane</keyword>
<evidence type="ECO:0000256" key="14">
    <source>
        <dbReference type="ARBA" id="ARBA00023316"/>
    </source>
</evidence>
<keyword evidence="12" id="KW-0717">Septation</keyword>
<feature type="domain" description="Penicillin-binding protein transpeptidase" evidence="15">
    <location>
        <begin position="243"/>
        <end position="541"/>
    </location>
</feature>
<evidence type="ECO:0000256" key="4">
    <source>
        <dbReference type="ARBA" id="ARBA00022618"/>
    </source>
</evidence>
<evidence type="ECO:0000256" key="2">
    <source>
        <dbReference type="ARBA" id="ARBA00022475"/>
    </source>
</evidence>
<proteinExistence type="inferred from homology"/>
<keyword evidence="17" id="KW-0328">Glycosyltransferase</keyword>
<keyword evidence="5" id="KW-0645">Protease</keyword>
<gene>
    <name evidence="17" type="ORF">MNBD_GAMMA18-1443</name>
</gene>
<dbReference type="InterPro" id="IPR001460">
    <property type="entry name" value="PCN-bd_Tpept"/>
</dbReference>
<dbReference type="GO" id="GO:0008658">
    <property type="term" value="F:penicillin binding"/>
    <property type="evidence" value="ECO:0007669"/>
    <property type="project" value="InterPro"/>
</dbReference>
<keyword evidence="4 17" id="KW-0132">Cell division</keyword>